<keyword evidence="4 9" id="KW-0479">Metal-binding</keyword>
<dbReference type="GO" id="GO:0005506">
    <property type="term" value="F:iron ion binding"/>
    <property type="evidence" value="ECO:0007669"/>
    <property type="project" value="InterPro"/>
</dbReference>
<keyword evidence="6" id="KW-0249">Electron transport</keyword>
<name>A0A450W9R8_9GAMM</name>
<feature type="binding site" description="covalent" evidence="8">
    <location>
        <position position="125"/>
    </location>
    <ligand>
        <name>heme c</name>
        <dbReference type="ChEBI" id="CHEBI:61717"/>
        <label>2</label>
    </ligand>
</feature>
<feature type="chain" id="PRO_5019577438" evidence="10">
    <location>
        <begin position="24"/>
        <end position="195"/>
    </location>
</feature>
<keyword evidence="7 9" id="KW-0408">Iron</keyword>
<accession>A0A450W9R8</accession>
<comment type="PTM">
    <text evidence="8">Binds 2 heme c groups covalently per subunit.</text>
</comment>
<evidence type="ECO:0000256" key="10">
    <source>
        <dbReference type="SAM" id="SignalP"/>
    </source>
</evidence>
<feature type="binding site" description="covalent" evidence="8">
    <location>
        <position position="35"/>
    </location>
    <ligand>
        <name>heme c</name>
        <dbReference type="ChEBI" id="CHEBI:61717"/>
        <label>1</label>
    </ligand>
</feature>
<proteinExistence type="predicted"/>
<dbReference type="InterPro" id="IPR050597">
    <property type="entry name" value="Cytochrome_c_Oxidase_Subunit"/>
</dbReference>
<feature type="binding site" description="covalent" evidence="8">
    <location>
        <position position="128"/>
    </location>
    <ligand>
        <name>heme c</name>
        <dbReference type="ChEBI" id="CHEBI:61717"/>
        <label>2</label>
    </ligand>
</feature>
<dbReference type="InterPro" id="IPR036909">
    <property type="entry name" value="Cyt_c-like_dom_sf"/>
</dbReference>
<feature type="binding site" description="covalent" evidence="8">
    <location>
        <position position="38"/>
    </location>
    <ligand>
        <name>heme c</name>
        <dbReference type="ChEBI" id="CHEBI:61717"/>
        <label>1</label>
    </ligand>
</feature>
<dbReference type="PIRSF" id="PIRSF000005">
    <property type="entry name" value="Cytochrome_c4"/>
    <property type="match status" value="1"/>
</dbReference>
<dbReference type="GO" id="GO:0020037">
    <property type="term" value="F:heme binding"/>
    <property type="evidence" value="ECO:0007669"/>
    <property type="project" value="InterPro"/>
</dbReference>
<feature type="binding site" description="axial binding residue" evidence="9">
    <location>
        <position position="129"/>
    </location>
    <ligand>
        <name>heme c</name>
        <dbReference type="ChEBI" id="CHEBI:61717"/>
        <label>2</label>
    </ligand>
    <ligandPart>
        <name>Fe</name>
        <dbReference type="ChEBI" id="CHEBI:18248"/>
    </ligandPart>
</feature>
<evidence type="ECO:0000256" key="2">
    <source>
        <dbReference type="ARBA" id="ARBA00022448"/>
    </source>
</evidence>
<dbReference type="Pfam" id="PF00034">
    <property type="entry name" value="Cytochrom_C"/>
    <property type="match status" value="1"/>
</dbReference>
<dbReference type="PROSITE" id="PS51007">
    <property type="entry name" value="CYTC"/>
    <property type="match status" value="2"/>
</dbReference>
<dbReference type="PANTHER" id="PTHR33751">
    <property type="entry name" value="CBB3-TYPE CYTOCHROME C OXIDASE SUBUNIT FIXP"/>
    <property type="match status" value="1"/>
</dbReference>
<keyword evidence="10" id="KW-0732">Signal</keyword>
<dbReference type="GO" id="GO:0009055">
    <property type="term" value="F:electron transfer activity"/>
    <property type="evidence" value="ECO:0007669"/>
    <property type="project" value="InterPro"/>
</dbReference>
<dbReference type="SUPFAM" id="SSF46626">
    <property type="entry name" value="Cytochrome c"/>
    <property type="match status" value="2"/>
</dbReference>
<keyword evidence="5" id="KW-0574">Periplasm</keyword>
<keyword evidence="2" id="KW-0813">Transport</keyword>
<reference evidence="12" key="1">
    <citation type="submission" date="2019-02" db="EMBL/GenBank/DDBJ databases">
        <authorList>
            <person name="Gruber-Vodicka R. H."/>
            <person name="Seah K. B. B."/>
        </authorList>
    </citation>
    <scope>NUCLEOTIDE SEQUENCE</scope>
    <source>
        <strain evidence="12">BECK_S313</strain>
    </source>
</reference>
<feature type="signal peptide" evidence="10">
    <location>
        <begin position="1"/>
        <end position="23"/>
    </location>
</feature>
<evidence type="ECO:0000256" key="4">
    <source>
        <dbReference type="ARBA" id="ARBA00022723"/>
    </source>
</evidence>
<feature type="domain" description="Cytochrome c" evidence="11">
    <location>
        <begin position="112"/>
        <end position="195"/>
    </location>
</feature>
<keyword evidence="3 8" id="KW-0349">Heme</keyword>
<evidence type="ECO:0000256" key="1">
    <source>
        <dbReference type="ARBA" id="ARBA00004418"/>
    </source>
</evidence>
<protein>
    <submittedName>
        <fullName evidence="12">Cytochrome subunit of sulfide dehydrogenase</fullName>
    </submittedName>
</protein>
<evidence type="ECO:0000256" key="9">
    <source>
        <dbReference type="PIRSR" id="PIRSR000005-2"/>
    </source>
</evidence>
<dbReference type="PROSITE" id="PS51257">
    <property type="entry name" value="PROKAR_LIPOPROTEIN"/>
    <property type="match status" value="1"/>
</dbReference>
<organism evidence="12">
    <name type="scientific">Candidatus Kentrum sp. LPFa</name>
    <dbReference type="NCBI Taxonomy" id="2126335"/>
    <lineage>
        <taxon>Bacteria</taxon>
        <taxon>Pseudomonadati</taxon>
        <taxon>Pseudomonadota</taxon>
        <taxon>Gammaproteobacteria</taxon>
        <taxon>Candidatus Kentrum</taxon>
    </lineage>
</organism>
<sequence>MDHKTIRNLLLVGSLAFGASVFAGGPNASMLSQSCAGCHGTDGASLGPASPTIAGMSEEYFLEAMEELQEGERSSTVMGRIAKGYSEEEIAAMATWFSKKPFIRAGQETDAEKAAKGRKLHEKYCEACHVKGGSMDNGNSILAGQWMPYLRYSIRDSLSGASESPKRMQRRLGEIMEKHGDDGIEAIVQYYGSQQ</sequence>
<feature type="binding site" description="axial binding residue" evidence="9">
    <location>
        <position position="39"/>
    </location>
    <ligand>
        <name>heme c</name>
        <dbReference type="ChEBI" id="CHEBI:61717"/>
        <label>1</label>
    </ligand>
    <ligandPart>
        <name>Fe</name>
        <dbReference type="ChEBI" id="CHEBI:18248"/>
    </ligandPart>
</feature>
<dbReference type="InterPro" id="IPR024167">
    <property type="entry name" value="Cytochrome_c4-like"/>
</dbReference>
<feature type="domain" description="Cytochrome c" evidence="11">
    <location>
        <begin position="13"/>
        <end position="101"/>
    </location>
</feature>
<gene>
    <name evidence="12" type="ORF">BECKLPF1236B_GA0070989_10529</name>
</gene>
<evidence type="ECO:0000256" key="5">
    <source>
        <dbReference type="ARBA" id="ARBA00022764"/>
    </source>
</evidence>
<dbReference type="InterPro" id="IPR009056">
    <property type="entry name" value="Cyt_c-like_dom"/>
</dbReference>
<dbReference type="EMBL" id="CAADFK010000052">
    <property type="protein sequence ID" value="VFK13787.1"/>
    <property type="molecule type" value="Genomic_DNA"/>
</dbReference>
<dbReference type="Gene3D" id="1.10.760.10">
    <property type="entry name" value="Cytochrome c-like domain"/>
    <property type="match status" value="2"/>
</dbReference>
<dbReference type="GO" id="GO:0042597">
    <property type="term" value="C:periplasmic space"/>
    <property type="evidence" value="ECO:0007669"/>
    <property type="project" value="UniProtKB-SubCell"/>
</dbReference>
<evidence type="ECO:0000256" key="7">
    <source>
        <dbReference type="ARBA" id="ARBA00023004"/>
    </source>
</evidence>
<evidence type="ECO:0000313" key="12">
    <source>
        <dbReference type="EMBL" id="VFK13787.1"/>
    </source>
</evidence>
<evidence type="ECO:0000259" key="11">
    <source>
        <dbReference type="PROSITE" id="PS51007"/>
    </source>
</evidence>
<evidence type="ECO:0000256" key="3">
    <source>
        <dbReference type="ARBA" id="ARBA00022617"/>
    </source>
</evidence>
<evidence type="ECO:0000256" key="8">
    <source>
        <dbReference type="PIRSR" id="PIRSR000005-1"/>
    </source>
</evidence>
<dbReference type="AlphaFoldDB" id="A0A450W9R8"/>
<feature type="binding site" description="axial binding residue" evidence="9">
    <location>
        <position position="78"/>
    </location>
    <ligand>
        <name>heme c</name>
        <dbReference type="ChEBI" id="CHEBI:61717"/>
        <label>1</label>
    </ligand>
    <ligandPart>
        <name>Fe</name>
        <dbReference type="ChEBI" id="CHEBI:18248"/>
    </ligandPart>
</feature>
<comment type="subcellular location">
    <subcellularLocation>
        <location evidence="1">Periplasm</location>
    </subcellularLocation>
</comment>
<dbReference type="PANTHER" id="PTHR33751:SF9">
    <property type="entry name" value="CYTOCHROME C4"/>
    <property type="match status" value="1"/>
</dbReference>
<evidence type="ECO:0000256" key="6">
    <source>
        <dbReference type="ARBA" id="ARBA00022982"/>
    </source>
</evidence>